<dbReference type="EMBL" id="JMTM01000013">
    <property type="protein sequence ID" value="OAZ05244.1"/>
    <property type="molecule type" value="Genomic_DNA"/>
</dbReference>
<evidence type="ECO:0000256" key="1">
    <source>
        <dbReference type="SAM" id="SignalP"/>
    </source>
</evidence>
<comment type="caution">
    <text evidence="2">The sequence shown here is derived from an EMBL/GenBank/DDBJ whole genome shotgun (WGS) entry which is preliminary data.</text>
</comment>
<gene>
    <name evidence="2" type="ORF">FLB_03350</name>
</gene>
<evidence type="ECO:0000313" key="2">
    <source>
        <dbReference type="EMBL" id="OAZ05244.1"/>
    </source>
</evidence>
<feature type="chain" id="PRO_5008287042" evidence="1">
    <location>
        <begin position="28"/>
        <end position="91"/>
    </location>
</feature>
<dbReference type="Proteomes" id="UP000093807">
    <property type="component" value="Unassembled WGS sequence"/>
</dbReference>
<dbReference type="PATRIC" id="fig|29536.5.peg.355"/>
<feature type="signal peptide" evidence="1">
    <location>
        <begin position="1"/>
        <end position="27"/>
    </location>
</feature>
<dbReference type="RefSeq" id="WP_064714235.1">
    <property type="nucleotide sequence ID" value="NZ_JMTM01000013.1"/>
</dbReference>
<reference evidence="2 3" key="1">
    <citation type="submission" date="2016-06" db="EMBL/GenBank/DDBJ databases">
        <title>Draft genome sequence of Flavobacterium succinicans strain DD5b.</title>
        <authorList>
            <person name="Poehlein A."/>
            <person name="Daniel R."/>
            <person name="Simeonova D.D."/>
        </authorList>
    </citation>
    <scope>NUCLEOTIDE SEQUENCE [LARGE SCALE GENOMIC DNA]</scope>
    <source>
        <strain evidence="2 3">DD5b</strain>
    </source>
</reference>
<accession>A0A199XVA0</accession>
<dbReference type="AlphaFoldDB" id="A0A199XVA0"/>
<evidence type="ECO:0000313" key="3">
    <source>
        <dbReference type="Proteomes" id="UP000093807"/>
    </source>
</evidence>
<proteinExistence type="predicted"/>
<protein>
    <submittedName>
        <fullName evidence="2">Uncharacterized protein</fullName>
    </submittedName>
</protein>
<keyword evidence="3" id="KW-1185">Reference proteome</keyword>
<name>A0A199XVA0_9FLAO</name>
<dbReference type="OrthoDB" id="1361249at2"/>
<organism evidence="2 3">
    <name type="scientific">Flavobacterium succinicans</name>
    <dbReference type="NCBI Taxonomy" id="29536"/>
    <lineage>
        <taxon>Bacteria</taxon>
        <taxon>Pseudomonadati</taxon>
        <taxon>Bacteroidota</taxon>
        <taxon>Flavobacteriia</taxon>
        <taxon>Flavobacteriales</taxon>
        <taxon>Flavobacteriaceae</taxon>
        <taxon>Flavobacterium</taxon>
    </lineage>
</organism>
<keyword evidence="1" id="KW-0732">Signal</keyword>
<sequence length="91" mass="9635">MKTQFLNKALPLAVVFLGGLGAFVTTAMQKAEEAKAPQMGYTLNAKGGCSNVPVNCDNTPKPFVCRLGITTGPQAYGKDAQGNCVQILYRP</sequence>